<gene>
    <name evidence="1" type="ORF">QUE93_11030</name>
</gene>
<name>A0ABT7S1T9_9LACO</name>
<dbReference type="EMBL" id="JAUCAQ010000040">
    <property type="protein sequence ID" value="MDM7647538.1"/>
    <property type="molecule type" value="Genomic_DNA"/>
</dbReference>
<proteinExistence type="predicted"/>
<accession>A0ABT7S1T9</accession>
<dbReference type="Proteomes" id="UP001242903">
    <property type="component" value="Unassembled WGS sequence"/>
</dbReference>
<evidence type="ECO:0000313" key="1">
    <source>
        <dbReference type="EMBL" id="MDM7647538.1"/>
    </source>
</evidence>
<dbReference type="RefSeq" id="WP_289457294.1">
    <property type="nucleotide sequence ID" value="NZ_JAUCAQ010000040.1"/>
</dbReference>
<evidence type="ECO:0000313" key="2">
    <source>
        <dbReference type="Proteomes" id="UP001242903"/>
    </source>
</evidence>
<organism evidence="1 2">
    <name type="scientific">Leuconostoc falkenbergense</name>
    <dbReference type="NCBI Taxonomy" id="2766470"/>
    <lineage>
        <taxon>Bacteria</taxon>
        <taxon>Bacillati</taxon>
        <taxon>Bacillota</taxon>
        <taxon>Bacilli</taxon>
        <taxon>Lactobacillales</taxon>
        <taxon>Lactobacillaceae</taxon>
        <taxon>Leuconostoc</taxon>
    </lineage>
</organism>
<reference evidence="1 2" key="1">
    <citation type="submission" date="2023-06" db="EMBL/GenBank/DDBJ databases">
        <title>Draft Genome Sequences of lactic acid bacteria strains isolated from fermented milk products.</title>
        <authorList>
            <person name="Elcheninov A.G."/>
            <person name="Klyukina A."/>
            <person name="Zayulina K.S."/>
            <person name="Gavirova L.A."/>
            <person name="Shcherbakova P.A."/>
            <person name="Shestakov A.I."/>
            <person name="Kublanov I.V."/>
            <person name="Kochetkova T.V."/>
        </authorList>
    </citation>
    <scope>NUCLEOTIDE SEQUENCE [LARGE SCALE GENOMIC DNA]</scope>
    <source>
        <strain evidence="1 2">TOM.81</strain>
    </source>
</reference>
<protein>
    <submittedName>
        <fullName evidence="1">Uncharacterized protein</fullName>
    </submittedName>
</protein>
<keyword evidence="2" id="KW-1185">Reference proteome</keyword>
<sequence length="53" mass="5975">MPDDLDDSVREQAIEKLKNSNSEISATEELNDNYHIGPYYLVVNVFGKNTSIS</sequence>
<comment type="caution">
    <text evidence="1">The sequence shown here is derived from an EMBL/GenBank/DDBJ whole genome shotgun (WGS) entry which is preliminary data.</text>
</comment>